<dbReference type="Proteomes" id="UP001250932">
    <property type="component" value="Unassembled WGS sequence"/>
</dbReference>
<evidence type="ECO:0000313" key="2">
    <source>
        <dbReference type="Proteomes" id="UP001250932"/>
    </source>
</evidence>
<keyword evidence="2" id="KW-1185">Reference proteome</keyword>
<comment type="caution">
    <text evidence="1">The sequence shown here is derived from an EMBL/GenBank/DDBJ whole genome shotgun (WGS) entry which is preliminary data.</text>
</comment>
<protein>
    <recommendedName>
        <fullName evidence="3">Curli production assembly/transport component CsgG</fullName>
    </recommendedName>
</protein>
<reference evidence="1 2" key="1">
    <citation type="journal article" date="2023" name="ISME J.">
        <title>Cultivation and genomic characterization of novel and ubiquitous marine nitrite-oxidizing bacteria from the Nitrospirales.</title>
        <authorList>
            <person name="Mueller A.J."/>
            <person name="Daebeler A."/>
            <person name="Herbold C.W."/>
            <person name="Kirkegaard R.H."/>
            <person name="Daims H."/>
        </authorList>
    </citation>
    <scope>NUCLEOTIDE SEQUENCE [LARGE SCALE GENOMIC DNA]</scope>
    <source>
        <strain evidence="1 2">EB</strain>
    </source>
</reference>
<evidence type="ECO:0000313" key="1">
    <source>
        <dbReference type="EMBL" id="MDT7043410.1"/>
    </source>
</evidence>
<gene>
    <name evidence="1" type="ORF">PPG34_13700</name>
</gene>
<accession>A0ABU3KAF8</accession>
<dbReference type="RefSeq" id="WP_313833977.1">
    <property type="nucleotide sequence ID" value="NZ_JAQOUE010000001.1"/>
</dbReference>
<evidence type="ECO:0008006" key="3">
    <source>
        <dbReference type="Google" id="ProtNLM"/>
    </source>
</evidence>
<dbReference type="EMBL" id="JAQOUE010000001">
    <property type="protein sequence ID" value="MDT7043410.1"/>
    <property type="molecule type" value="Genomic_DNA"/>
</dbReference>
<sequence length="248" mass="26853">MGIYRMLTAAVVLSIFSVGCSSTWPQARLANFLGPISSSTEIAKQGKVSTGLVVINDTSAPRSAPQLSEESLKAITQHVQARLSKEVFLNLVALDVPNPTALPGDMASFLRHAQEHQMEYLVLAVVSSSEIEVPDRLPLQGALVGGIGRGLLNGYRAENYALAELALLDVKTGQGLMFADGQSWASLERLAVPLKSNVYPVVRRNLEVPPIYPTSEEVAHDVMRAVASSEAIDQAVMHFRESWKQTKS</sequence>
<proteinExistence type="predicted"/>
<organism evidence="1 2">
    <name type="scientific">Candidatus Nitronereus thalassa</name>
    <dbReference type="NCBI Taxonomy" id="3020898"/>
    <lineage>
        <taxon>Bacteria</taxon>
        <taxon>Pseudomonadati</taxon>
        <taxon>Nitrospirota</taxon>
        <taxon>Nitrospiria</taxon>
        <taxon>Nitrospirales</taxon>
        <taxon>Nitrospiraceae</taxon>
        <taxon>Candidatus Nitronereus</taxon>
    </lineage>
</organism>
<name>A0ABU3KAF8_9BACT</name>
<dbReference type="PROSITE" id="PS51257">
    <property type="entry name" value="PROKAR_LIPOPROTEIN"/>
    <property type="match status" value="1"/>
</dbReference>